<dbReference type="Gene3D" id="1.10.10.10">
    <property type="entry name" value="Winged helix-like DNA-binding domain superfamily/Winged helix DNA-binding domain"/>
    <property type="match status" value="1"/>
</dbReference>
<keyword evidence="8" id="KW-1185">Reference proteome</keyword>
<keyword evidence="3 5" id="KW-0238">DNA-binding</keyword>
<dbReference type="PROSITE" id="PS51755">
    <property type="entry name" value="OMPR_PHOB"/>
    <property type="match status" value="1"/>
</dbReference>
<evidence type="ECO:0000259" key="6">
    <source>
        <dbReference type="PROSITE" id="PS51755"/>
    </source>
</evidence>
<feature type="DNA-binding region" description="OmpR/PhoB-type" evidence="5">
    <location>
        <begin position="1"/>
        <end position="100"/>
    </location>
</feature>
<proteinExistence type="inferred from homology"/>
<dbReference type="Proteomes" id="UP001500221">
    <property type="component" value="Unassembled WGS sequence"/>
</dbReference>
<dbReference type="SUPFAM" id="SSF46894">
    <property type="entry name" value="C-terminal effector domain of the bipartite response regulators"/>
    <property type="match status" value="1"/>
</dbReference>
<dbReference type="CDD" id="cd15831">
    <property type="entry name" value="BTAD"/>
    <property type="match status" value="1"/>
</dbReference>
<reference evidence="8" key="1">
    <citation type="journal article" date="2019" name="Int. J. Syst. Evol. Microbiol.">
        <title>The Global Catalogue of Microorganisms (GCM) 10K type strain sequencing project: providing services to taxonomists for standard genome sequencing and annotation.</title>
        <authorList>
            <consortium name="The Broad Institute Genomics Platform"/>
            <consortium name="The Broad Institute Genome Sequencing Center for Infectious Disease"/>
            <person name="Wu L."/>
            <person name="Ma J."/>
        </authorList>
    </citation>
    <scope>NUCLEOTIDE SEQUENCE [LARGE SCALE GENOMIC DNA]</scope>
    <source>
        <strain evidence="8">JCM 18459</strain>
    </source>
</reference>
<dbReference type="Pfam" id="PF03704">
    <property type="entry name" value="BTAD"/>
    <property type="match status" value="1"/>
</dbReference>
<dbReference type="InterPro" id="IPR051677">
    <property type="entry name" value="AfsR-DnrI-RedD_regulator"/>
</dbReference>
<dbReference type="InterPro" id="IPR001867">
    <property type="entry name" value="OmpR/PhoB-type_DNA-bd"/>
</dbReference>
<dbReference type="InterPro" id="IPR027417">
    <property type="entry name" value="P-loop_NTPase"/>
</dbReference>
<dbReference type="SUPFAM" id="SSF52540">
    <property type="entry name" value="P-loop containing nucleoside triphosphate hydrolases"/>
    <property type="match status" value="1"/>
</dbReference>
<dbReference type="InterPro" id="IPR016032">
    <property type="entry name" value="Sig_transdc_resp-reg_C-effctor"/>
</dbReference>
<evidence type="ECO:0000313" key="7">
    <source>
        <dbReference type="EMBL" id="GAA5152101.1"/>
    </source>
</evidence>
<dbReference type="InterPro" id="IPR011990">
    <property type="entry name" value="TPR-like_helical_dom_sf"/>
</dbReference>
<keyword evidence="4" id="KW-0804">Transcription</keyword>
<dbReference type="InterPro" id="IPR041664">
    <property type="entry name" value="AAA_16"/>
</dbReference>
<protein>
    <recommendedName>
        <fullName evidence="6">OmpR/PhoB-type domain-containing protein</fullName>
    </recommendedName>
</protein>
<dbReference type="SMART" id="SM01043">
    <property type="entry name" value="BTAD"/>
    <property type="match status" value="1"/>
</dbReference>
<evidence type="ECO:0000256" key="1">
    <source>
        <dbReference type="ARBA" id="ARBA00005820"/>
    </source>
</evidence>
<evidence type="ECO:0000256" key="5">
    <source>
        <dbReference type="PROSITE-ProRule" id="PRU01091"/>
    </source>
</evidence>
<dbReference type="EMBL" id="BAABKG010000004">
    <property type="protein sequence ID" value="GAA5152101.1"/>
    <property type="molecule type" value="Genomic_DNA"/>
</dbReference>
<sequence>MEPEVEVLGPLRVLVDGRPAELGPARRRTLLAALALEPGHVVGLDLIADRIWDGEPPANPAPTVHAYVSRLRASLRTFGPDGAEVPSVLVTRAPGYALDVPRRSLDAQRFVEDVREARALAADDPARARTLVRGTLALWRGDAYADVAAEFARREADRLAGLRLDALELAAQVDLSLGRHESLVGEAGALVAEHPLREGLQRAYLLALYRSGRQAEALRHYAVVRELMADELGIDPGPDLRALHEAILRQDAALDPPAAPAGGLTVADAAPAPPVRADVDSAAPTGPRLVGRERELARLAEAVDRAAAGTATPVAVVGEAGIGKSRLLEEAAGLAARRGALVAWGRCWQHEGAPVLWPWLQALESLVDQLGRVDPGALDRALGGRGAGVAALVPALADRTPSAPPPVTPSDGAQLVLYAAVAAFLEAVADGQTVVMLLEDMHWADPGSRELAEYVVGHVRSARLALVLTVRSPTDEAVRTGSELLTSLARSGRGERVDLGGLEPEAVAAYVADRTGSLPDHATSSALAERTGGNPFFVGELVRLLVTDVAHHGDDAAPLDDVVPDSIRDVIARRLDRLPETDRTVLRVAAVVGRTFDLALLEAACGLDEDDVDEAVDRATELGIVVSEPGRIGRHRFVHALTQQTLLDVTGPARLRRLHTRVAQALEARGENVTPEQAERLAFHLAASGSEDELVRAVELNLDAARVALLRTNFPEAESLLLRALELTARLPGDRGAGRELTVRVRLWSLYTATYGPGAPGAAGQHERVVELIRRHGGARELLAVHQAQFARLIWFDDLDGVANLVEEMAGAAEAADDDLMRVAAHLARAQGLLHRGRLAESAAAFAEITALGGQAMRGAPSGVFPLEPQCATLVYRSVVERLAGDRAAATASLDELDRHLPHVSVTSVAYCDTNASIGHALADEPVEALARLRAARVLAERHRFVEALMVIDLFEAWARERLEPGSAMADLDAALSALAVFPSHAHRPAMHGLRAQVRLVAGDLDGAEADLDAASAAQDATGNRLFAARLHTLRADLFEARGTDPAAVAAERETAHRVAVEQGTHAFA</sequence>
<gene>
    <name evidence="7" type="ORF">GCM10023340_31860</name>
</gene>
<comment type="similarity">
    <text evidence="1">Belongs to the AfsR/DnrI/RedD regulatory family.</text>
</comment>
<dbReference type="Pfam" id="PF13191">
    <property type="entry name" value="AAA_16"/>
    <property type="match status" value="1"/>
</dbReference>
<evidence type="ECO:0000256" key="2">
    <source>
        <dbReference type="ARBA" id="ARBA00023015"/>
    </source>
</evidence>
<keyword evidence="2" id="KW-0805">Transcription regulation</keyword>
<organism evidence="7 8">
    <name type="scientific">Nocardioides marinquilinus</name>
    <dbReference type="NCBI Taxonomy" id="1210400"/>
    <lineage>
        <taxon>Bacteria</taxon>
        <taxon>Bacillati</taxon>
        <taxon>Actinomycetota</taxon>
        <taxon>Actinomycetes</taxon>
        <taxon>Propionibacteriales</taxon>
        <taxon>Nocardioidaceae</taxon>
        <taxon>Nocardioides</taxon>
    </lineage>
</organism>
<dbReference type="PANTHER" id="PTHR35807:SF1">
    <property type="entry name" value="TRANSCRIPTIONAL REGULATOR REDD"/>
    <property type="match status" value="1"/>
</dbReference>
<name>A0ABP9PTU4_9ACTN</name>
<dbReference type="SUPFAM" id="SSF48452">
    <property type="entry name" value="TPR-like"/>
    <property type="match status" value="1"/>
</dbReference>
<evidence type="ECO:0000313" key="8">
    <source>
        <dbReference type="Proteomes" id="UP001500221"/>
    </source>
</evidence>
<dbReference type="SMART" id="SM00862">
    <property type="entry name" value="Trans_reg_C"/>
    <property type="match status" value="1"/>
</dbReference>
<dbReference type="InterPro" id="IPR005158">
    <property type="entry name" value="BTAD"/>
</dbReference>
<feature type="domain" description="OmpR/PhoB-type" evidence="6">
    <location>
        <begin position="1"/>
        <end position="100"/>
    </location>
</feature>
<dbReference type="InterPro" id="IPR036388">
    <property type="entry name" value="WH-like_DNA-bd_sf"/>
</dbReference>
<evidence type="ECO:0000256" key="4">
    <source>
        <dbReference type="ARBA" id="ARBA00023163"/>
    </source>
</evidence>
<dbReference type="PANTHER" id="PTHR35807">
    <property type="entry name" value="TRANSCRIPTIONAL REGULATOR REDD-RELATED"/>
    <property type="match status" value="1"/>
</dbReference>
<accession>A0ABP9PTU4</accession>
<comment type="caution">
    <text evidence="7">The sequence shown here is derived from an EMBL/GenBank/DDBJ whole genome shotgun (WGS) entry which is preliminary data.</text>
</comment>
<dbReference type="RefSeq" id="WP_345460671.1">
    <property type="nucleotide sequence ID" value="NZ_BAABKG010000004.1"/>
</dbReference>
<dbReference type="Pfam" id="PF00486">
    <property type="entry name" value="Trans_reg_C"/>
    <property type="match status" value="1"/>
</dbReference>
<dbReference type="Gene3D" id="1.25.40.10">
    <property type="entry name" value="Tetratricopeptide repeat domain"/>
    <property type="match status" value="1"/>
</dbReference>
<evidence type="ECO:0000256" key="3">
    <source>
        <dbReference type="ARBA" id="ARBA00023125"/>
    </source>
</evidence>